<dbReference type="GO" id="GO:0005509">
    <property type="term" value="F:calcium ion binding"/>
    <property type="evidence" value="ECO:0007669"/>
    <property type="project" value="TreeGrafter"/>
</dbReference>
<keyword evidence="5" id="KW-1185">Reference proteome</keyword>
<dbReference type="Gene3D" id="2.60.40.150">
    <property type="entry name" value="C2 domain"/>
    <property type="match status" value="1"/>
</dbReference>
<comment type="caution">
    <text evidence="4">The sequence shown here is derived from an EMBL/GenBank/DDBJ whole genome shotgun (WGS) entry which is preliminary data.</text>
</comment>
<dbReference type="SMART" id="SM00239">
    <property type="entry name" value="C2"/>
    <property type="match status" value="1"/>
</dbReference>
<dbReference type="PANTHER" id="PTHR45911">
    <property type="entry name" value="C2 DOMAIN-CONTAINING PROTEIN"/>
    <property type="match status" value="1"/>
</dbReference>
<dbReference type="CDD" id="cd00030">
    <property type="entry name" value="C2"/>
    <property type="match status" value="1"/>
</dbReference>
<dbReference type="Proteomes" id="UP000816034">
    <property type="component" value="Unassembled WGS sequence"/>
</dbReference>
<reference evidence="4 5" key="1">
    <citation type="journal article" date="2018" name="BMC Genomics">
        <title>The genome of Naegleria lovaniensis, the basis for a comparative approach to unravel pathogenicity factors of the human pathogenic amoeba N. fowleri.</title>
        <authorList>
            <person name="Liechti N."/>
            <person name="Schurch N."/>
            <person name="Bruggmann R."/>
            <person name="Wittwer M."/>
        </authorList>
    </citation>
    <scope>NUCLEOTIDE SEQUENCE [LARGE SCALE GENOMIC DNA]</scope>
    <source>
        <strain evidence="4 5">ATCC 30569</strain>
    </source>
</reference>
<dbReference type="GeneID" id="68096949"/>
<dbReference type="EMBL" id="PYSW02000021">
    <property type="protein sequence ID" value="KAG2383157.1"/>
    <property type="molecule type" value="Genomic_DNA"/>
</dbReference>
<dbReference type="AlphaFoldDB" id="A0AA88GRE2"/>
<feature type="domain" description="C2" evidence="3">
    <location>
        <begin position="37"/>
        <end position="164"/>
    </location>
</feature>
<dbReference type="SUPFAM" id="SSF49562">
    <property type="entry name" value="C2 domain (Calcium/lipid-binding domain, CaLB)"/>
    <property type="match status" value="1"/>
</dbReference>
<proteinExistence type="predicted"/>
<organism evidence="4 5">
    <name type="scientific">Naegleria lovaniensis</name>
    <name type="common">Amoeba</name>
    <dbReference type="NCBI Taxonomy" id="51637"/>
    <lineage>
        <taxon>Eukaryota</taxon>
        <taxon>Discoba</taxon>
        <taxon>Heterolobosea</taxon>
        <taxon>Tetramitia</taxon>
        <taxon>Eutetramitia</taxon>
        <taxon>Vahlkampfiidae</taxon>
        <taxon>Naegleria</taxon>
    </lineage>
</organism>
<keyword evidence="2" id="KW-0106">Calcium</keyword>
<evidence type="ECO:0000313" key="4">
    <source>
        <dbReference type="EMBL" id="KAG2383157.1"/>
    </source>
</evidence>
<dbReference type="RefSeq" id="XP_044548836.1">
    <property type="nucleotide sequence ID" value="XM_044694139.1"/>
</dbReference>
<name>A0AA88GRE2_NAELO</name>
<keyword evidence="1" id="KW-0479">Metal-binding</keyword>
<dbReference type="InterPro" id="IPR035892">
    <property type="entry name" value="C2_domain_sf"/>
</dbReference>
<evidence type="ECO:0000259" key="3">
    <source>
        <dbReference type="PROSITE" id="PS50004"/>
    </source>
</evidence>
<evidence type="ECO:0000256" key="2">
    <source>
        <dbReference type="ARBA" id="ARBA00022837"/>
    </source>
</evidence>
<dbReference type="PRINTS" id="PR00360">
    <property type="entry name" value="C2DOMAIN"/>
</dbReference>
<protein>
    <recommendedName>
        <fullName evidence="3">C2 domain-containing protein</fullName>
    </recommendedName>
</protein>
<evidence type="ECO:0000313" key="5">
    <source>
        <dbReference type="Proteomes" id="UP000816034"/>
    </source>
</evidence>
<evidence type="ECO:0000256" key="1">
    <source>
        <dbReference type="ARBA" id="ARBA00022723"/>
    </source>
</evidence>
<dbReference type="Pfam" id="PF00168">
    <property type="entry name" value="C2"/>
    <property type="match status" value="1"/>
</dbReference>
<dbReference type="InterPro" id="IPR000008">
    <property type="entry name" value="C2_dom"/>
</dbReference>
<accession>A0AA88GRE2</accession>
<dbReference type="PANTHER" id="PTHR45911:SF4">
    <property type="entry name" value="MULTIPLE C2 AND TRANSMEMBRANE DOMAIN-CONTAINING PROTEIN"/>
    <property type="match status" value="1"/>
</dbReference>
<dbReference type="GO" id="GO:0016020">
    <property type="term" value="C:membrane"/>
    <property type="evidence" value="ECO:0007669"/>
    <property type="project" value="TreeGrafter"/>
</dbReference>
<sequence>MSVSRLLQLGSPSVRDEIRQDVHSFRHQQQLQRQAFSKSTIPISCGNDYISLKTGDVIRIKVIKGEDLIPCDLNGLSDPFVRIYVKGFSEVPQTTVIKKSLNASWNQEFAFCVTDPELSSVDIVFKMMDKDTFSDDDFMGQASVYLTKQDFPTMNSFKNFTLTLMGVDHGTLTVCVGVYRGTLN</sequence>
<dbReference type="PROSITE" id="PS50004">
    <property type="entry name" value="C2"/>
    <property type="match status" value="1"/>
</dbReference>
<gene>
    <name evidence="4" type="ORF">C9374_004494</name>
</gene>